<gene>
    <name evidence="1" type="ORF">FOL47_008385</name>
</gene>
<dbReference type="OrthoDB" id="10374682at2759"/>
<name>A0A7J6LEA5_PERCH</name>
<reference evidence="1 2" key="1">
    <citation type="submission" date="2020-04" db="EMBL/GenBank/DDBJ databases">
        <title>Perkinsus chesapeaki whole genome sequence.</title>
        <authorList>
            <person name="Bogema D.R."/>
        </authorList>
    </citation>
    <scope>NUCLEOTIDE SEQUENCE [LARGE SCALE GENOMIC DNA]</scope>
    <source>
        <strain evidence="1">ATCC PRA-425</strain>
    </source>
</reference>
<keyword evidence="2" id="KW-1185">Reference proteome</keyword>
<proteinExistence type="predicted"/>
<organism evidence="1 2">
    <name type="scientific">Perkinsus chesapeaki</name>
    <name type="common">Clam parasite</name>
    <name type="synonym">Perkinsus andrewsi</name>
    <dbReference type="NCBI Taxonomy" id="330153"/>
    <lineage>
        <taxon>Eukaryota</taxon>
        <taxon>Sar</taxon>
        <taxon>Alveolata</taxon>
        <taxon>Perkinsozoa</taxon>
        <taxon>Perkinsea</taxon>
        <taxon>Perkinsida</taxon>
        <taxon>Perkinsidae</taxon>
        <taxon>Perkinsus</taxon>
    </lineage>
</organism>
<sequence>MFHSTSEVSLPGGGSSIFDITTTRVAVIDELIEDAKRIVWSYLPTLVPNTMEYEEELNLPTRKKYVESDTYESLYGLLANGTKKIVCAVREVPGRRKLETEGLFKLEREVVLCFVYRNHLYFTARKGSVRVWKVSLDKGDGRLTSIVCLPETIRQIKLACGCLFLLGVKSNNLYMIDSVSDEPKKVGELPADGPYRSKLVFQGAVVH</sequence>
<dbReference type="EMBL" id="JAAPAO010000534">
    <property type="protein sequence ID" value="KAF4657578.1"/>
    <property type="molecule type" value="Genomic_DNA"/>
</dbReference>
<evidence type="ECO:0000313" key="2">
    <source>
        <dbReference type="Proteomes" id="UP000591131"/>
    </source>
</evidence>
<dbReference type="Proteomes" id="UP000591131">
    <property type="component" value="Unassembled WGS sequence"/>
</dbReference>
<comment type="caution">
    <text evidence="1">The sequence shown here is derived from an EMBL/GenBank/DDBJ whole genome shotgun (WGS) entry which is preliminary data.</text>
</comment>
<protein>
    <submittedName>
        <fullName evidence="1">Uncharacterized protein</fullName>
    </submittedName>
</protein>
<evidence type="ECO:0000313" key="1">
    <source>
        <dbReference type="EMBL" id="KAF4657578.1"/>
    </source>
</evidence>
<dbReference type="AlphaFoldDB" id="A0A7J6LEA5"/>
<accession>A0A7J6LEA5</accession>